<dbReference type="GO" id="GO:0044010">
    <property type="term" value="P:single-species biofilm formation"/>
    <property type="evidence" value="ECO:0007669"/>
    <property type="project" value="TreeGrafter"/>
</dbReference>
<evidence type="ECO:0000313" key="3">
    <source>
        <dbReference type="Proteomes" id="UP000186868"/>
    </source>
</evidence>
<dbReference type="PANTHER" id="PTHR43685">
    <property type="entry name" value="GLYCOSYLTRANSFERASE"/>
    <property type="match status" value="1"/>
</dbReference>
<feature type="domain" description="Glycosyltransferase 2-like" evidence="1">
    <location>
        <begin position="115"/>
        <end position="275"/>
    </location>
</feature>
<gene>
    <name evidence="2" type="ORF">NIES593_01690</name>
</gene>
<dbReference type="InterPro" id="IPR029044">
    <property type="entry name" value="Nucleotide-diphossugar_trans"/>
</dbReference>
<reference evidence="2 3" key="1">
    <citation type="submission" date="2016-11" db="EMBL/GenBank/DDBJ databases">
        <title>Draft Genome Sequences of Nine Cyanobacterial Strains from Diverse Habitats.</title>
        <authorList>
            <person name="Zhu T."/>
            <person name="Hou S."/>
            <person name="Lu X."/>
            <person name="Hess W.R."/>
        </authorList>
    </citation>
    <scope>NUCLEOTIDE SEQUENCE [LARGE SCALE GENOMIC DNA]</scope>
    <source>
        <strain evidence="2 3">NIES-593</strain>
    </source>
</reference>
<sequence length="643" mass="73614">MQTSKFWQLRSRWFDLRHALGIVDDDRPLLKSIFSQKKLANKAKTETANSAVSDSLTTVAPRLEDVQPSVEALAEIPQTDDLNYQKWLNKNYPTKATLRKMAEVVEIFAYKPIISLVMPVYNTPERYLREAIESVLSQVYPYWELCIADDASEDNRVREILEEYSAKDSRIKVVFRTENGHISRCSNSALELATGDFIALLDHDDLLAPHALYEVALLLNKHPEADMIYSDEDKIDDSGKLQEPFFKPDWCPDTFLSGMYTCHLGVYRRELVNAIGGFRVGYEGSQDYDLVLRLTEKTENIFHIPKILYHWRIHSESAASVADVKPYAVVAAEKALADALQRRGEPGRVIRAKHLVGKYTIRYEITDYQLVSIIIPTKDLGETLDRCLTSIFAKSVYPNYEVILIDNGSQEEYTAKVIAKWQEKETNRFSCYRLDVPFNFSKINNYAVEQAKGDYLLFLNNDIEVITPDWINAMVEQAQRPSIGAVGALLLYPDNTVQHAGVVLGLGGVAGHSHKYYLASSSGYFHRLLTINNYSAVTAACLMCRREVFEAVGGFEEQLAVAFNDVDLCLKILERGYRNIYLPHVKLYHYESKTRGYEDTPQKQARFIQEIDYMKKKWQRLLECDPCYNPNLTKNREDFSIDV</sequence>
<dbReference type="Pfam" id="PF00535">
    <property type="entry name" value="Glycos_transf_2"/>
    <property type="match status" value="2"/>
</dbReference>
<keyword evidence="2" id="KW-0808">Transferase</keyword>
<organism evidence="2 3">
    <name type="scientific">Hydrococcus rivularis NIES-593</name>
    <dbReference type="NCBI Taxonomy" id="1921803"/>
    <lineage>
        <taxon>Bacteria</taxon>
        <taxon>Bacillati</taxon>
        <taxon>Cyanobacteriota</taxon>
        <taxon>Cyanophyceae</taxon>
        <taxon>Pleurocapsales</taxon>
        <taxon>Hydrococcaceae</taxon>
        <taxon>Hydrococcus</taxon>
    </lineage>
</organism>
<proteinExistence type="predicted"/>
<dbReference type="Proteomes" id="UP000186868">
    <property type="component" value="Unassembled WGS sequence"/>
</dbReference>
<name>A0A1U7HTL6_9CYAN</name>
<keyword evidence="3" id="KW-1185">Reference proteome</keyword>
<dbReference type="InterPro" id="IPR001173">
    <property type="entry name" value="Glyco_trans_2-like"/>
</dbReference>
<dbReference type="PANTHER" id="PTHR43685:SF2">
    <property type="entry name" value="GLYCOSYLTRANSFERASE 2-LIKE DOMAIN-CONTAINING PROTEIN"/>
    <property type="match status" value="1"/>
</dbReference>
<protein>
    <submittedName>
        <fullName evidence="2">Glycosyl transferase family 2</fullName>
    </submittedName>
</protein>
<dbReference type="CDD" id="cd04184">
    <property type="entry name" value="GT2_RfbC_Mx_like"/>
    <property type="match status" value="1"/>
</dbReference>
<dbReference type="STRING" id="1921803.NIES593_01690"/>
<dbReference type="AlphaFoldDB" id="A0A1U7HTL6"/>
<evidence type="ECO:0000313" key="2">
    <source>
        <dbReference type="EMBL" id="OKH26926.1"/>
    </source>
</evidence>
<dbReference type="SUPFAM" id="SSF53448">
    <property type="entry name" value="Nucleotide-diphospho-sugar transferases"/>
    <property type="match status" value="2"/>
</dbReference>
<comment type="caution">
    <text evidence="2">The sequence shown here is derived from an EMBL/GenBank/DDBJ whole genome shotgun (WGS) entry which is preliminary data.</text>
</comment>
<dbReference type="InterPro" id="IPR050834">
    <property type="entry name" value="Glycosyltransf_2"/>
</dbReference>
<dbReference type="Gene3D" id="3.90.550.10">
    <property type="entry name" value="Spore Coat Polysaccharide Biosynthesis Protein SpsA, Chain A"/>
    <property type="match status" value="2"/>
</dbReference>
<dbReference type="CDD" id="cd04186">
    <property type="entry name" value="GT_2_like_c"/>
    <property type="match status" value="1"/>
</dbReference>
<accession>A0A1U7HTL6</accession>
<feature type="domain" description="Glycosyltransferase 2-like" evidence="1">
    <location>
        <begin position="372"/>
        <end position="551"/>
    </location>
</feature>
<dbReference type="EMBL" id="MRCB01000001">
    <property type="protein sequence ID" value="OKH26926.1"/>
    <property type="molecule type" value="Genomic_DNA"/>
</dbReference>
<evidence type="ECO:0000259" key="1">
    <source>
        <dbReference type="Pfam" id="PF00535"/>
    </source>
</evidence>
<dbReference type="GO" id="GO:0016740">
    <property type="term" value="F:transferase activity"/>
    <property type="evidence" value="ECO:0007669"/>
    <property type="project" value="UniProtKB-KW"/>
</dbReference>